<comment type="caution">
    <text evidence="1">The sequence shown here is derived from an EMBL/GenBank/DDBJ whole genome shotgun (WGS) entry which is preliminary data.</text>
</comment>
<dbReference type="EMBL" id="JBHTCF010000005">
    <property type="protein sequence ID" value="MFC7305698.1"/>
    <property type="molecule type" value="Genomic_DNA"/>
</dbReference>
<reference evidence="2" key="1">
    <citation type="journal article" date="2019" name="Int. J. Syst. Evol. Microbiol.">
        <title>The Global Catalogue of Microorganisms (GCM) 10K type strain sequencing project: providing services to taxonomists for standard genome sequencing and annotation.</title>
        <authorList>
            <consortium name="The Broad Institute Genomics Platform"/>
            <consortium name="The Broad Institute Genome Sequencing Center for Infectious Disease"/>
            <person name="Wu L."/>
            <person name="Ma J."/>
        </authorList>
    </citation>
    <scope>NUCLEOTIDE SEQUENCE [LARGE SCALE GENOMIC DNA]</scope>
    <source>
        <strain evidence="2">SYNS20</strain>
    </source>
</reference>
<gene>
    <name evidence="1" type="ORF">ACFQVC_15895</name>
</gene>
<evidence type="ECO:0000313" key="1">
    <source>
        <dbReference type="EMBL" id="MFC7305698.1"/>
    </source>
</evidence>
<protein>
    <recommendedName>
        <fullName evidence="3">Site-specific DNA-methyltransferase (adenine-specific)</fullName>
    </recommendedName>
</protein>
<dbReference type="RefSeq" id="WP_381831033.1">
    <property type="nucleotide sequence ID" value="NZ_JBHTCF010000005.1"/>
</dbReference>
<name>A0ABW2JIN2_9ACTN</name>
<organism evidence="1 2">
    <name type="scientific">Streptomyces monticola</name>
    <dbReference type="NCBI Taxonomy" id="2666263"/>
    <lineage>
        <taxon>Bacteria</taxon>
        <taxon>Bacillati</taxon>
        <taxon>Actinomycetota</taxon>
        <taxon>Actinomycetes</taxon>
        <taxon>Kitasatosporales</taxon>
        <taxon>Streptomycetaceae</taxon>
        <taxon>Streptomyces</taxon>
    </lineage>
</organism>
<accession>A0ABW2JIN2</accession>
<proteinExistence type="predicted"/>
<sequence length="43" mass="4683">MHAFLGLADRLWSAADRLTSPLALGDYLGLVDPLLSPAFRRDA</sequence>
<evidence type="ECO:0000313" key="2">
    <source>
        <dbReference type="Proteomes" id="UP001596523"/>
    </source>
</evidence>
<evidence type="ECO:0008006" key="3">
    <source>
        <dbReference type="Google" id="ProtNLM"/>
    </source>
</evidence>
<dbReference type="Proteomes" id="UP001596523">
    <property type="component" value="Unassembled WGS sequence"/>
</dbReference>
<keyword evidence="2" id="KW-1185">Reference proteome</keyword>